<proteinExistence type="predicted"/>
<dbReference type="EMBL" id="BMAW01034086">
    <property type="protein sequence ID" value="GFU33600.1"/>
    <property type="molecule type" value="Genomic_DNA"/>
</dbReference>
<sequence length="84" mass="9327">MLVCNKISIAAYHLQANGIIEHLHHHLKSTLKALNQIKWTEIRSIVLLDLRSALKEDIKATCSQLVCGTTLRLLVDLVPSGSID</sequence>
<dbReference type="InterPro" id="IPR036397">
    <property type="entry name" value="RNaseH_sf"/>
</dbReference>
<dbReference type="OrthoDB" id="6428550at2759"/>
<dbReference type="GO" id="GO:0003676">
    <property type="term" value="F:nucleic acid binding"/>
    <property type="evidence" value="ECO:0007669"/>
    <property type="project" value="InterPro"/>
</dbReference>
<dbReference type="AlphaFoldDB" id="A0A8X6QLT9"/>
<dbReference type="Proteomes" id="UP000887013">
    <property type="component" value="Unassembled WGS sequence"/>
</dbReference>
<evidence type="ECO:0000313" key="2">
    <source>
        <dbReference type="Proteomes" id="UP000887013"/>
    </source>
</evidence>
<organism evidence="1 2">
    <name type="scientific">Nephila pilipes</name>
    <name type="common">Giant wood spider</name>
    <name type="synonym">Nephila maculata</name>
    <dbReference type="NCBI Taxonomy" id="299642"/>
    <lineage>
        <taxon>Eukaryota</taxon>
        <taxon>Metazoa</taxon>
        <taxon>Ecdysozoa</taxon>
        <taxon>Arthropoda</taxon>
        <taxon>Chelicerata</taxon>
        <taxon>Arachnida</taxon>
        <taxon>Araneae</taxon>
        <taxon>Araneomorphae</taxon>
        <taxon>Entelegynae</taxon>
        <taxon>Araneoidea</taxon>
        <taxon>Nephilidae</taxon>
        <taxon>Nephila</taxon>
    </lineage>
</organism>
<reference evidence="1" key="1">
    <citation type="submission" date="2020-08" db="EMBL/GenBank/DDBJ databases">
        <title>Multicomponent nature underlies the extraordinary mechanical properties of spider dragline silk.</title>
        <authorList>
            <person name="Kono N."/>
            <person name="Nakamura H."/>
            <person name="Mori M."/>
            <person name="Yoshida Y."/>
            <person name="Ohtoshi R."/>
            <person name="Malay A.D."/>
            <person name="Moran D.A.P."/>
            <person name="Tomita M."/>
            <person name="Numata K."/>
            <person name="Arakawa K."/>
        </authorList>
    </citation>
    <scope>NUCLEOTIDE SEQUENCE</scope>
</reference>
<dbReference type="PANTHER" id="PTHR38681:SF1">
    <property type="entry name" value="RETROVIRUS-RELATED POL POLYPROTEIN FROM TRANSPOSON 412-LIKE PROTEIN"/>
    <property type="match status" value="1"/>
</dbReference>
<keyword evidence="2" id="KW-1185">Reference proteome</keyword>
<accession>A0A8X6QLT9</accession>
<evidence type="ECO:0000313" key="1">
    <source>
        <dbReference type="EMBL" id="GFU33600.1"/>
    </source>
</evidence>
<dbReference type="PANTHER" id="PTHR38681">
    <property type="entry name" value="RETROVIRUS-RELATED POL POLYPROTEIN FROM TRANSPOSON 412-LIKE PROTEIN-RELATED"/>
    <property type="match status" value="1"/>
</dbReference>
<dbReference type="Gene3D" id="3.30.420.10">
    <property type="entry name" value="Ribonuclease H-like superfamily/Ribonuclease H"/>
    <property type="match status" value="1"/>
</dbReference>
<name>A0A8X6QLT9_NEPPI</name>
<gene>
    <name evidence="1" type="primary">TY3B-I_1001</name>
    <name evidence="1" type="ORF">NPIL_327621</name>
</gene>
<protein>
    <submittedName>
        <fullName evidence="1">Transposon Ty3-I Gag-Pol polyprotein</fullName>
    </submittedName>
</protein>
<comment type="caution">
    <text evidence="1">The sequence shown here is derived from an EMBL/GenBank/DDBJ whole genome shotgun (WGS) entry which is preliminary data.</text>
</comment>